<evidence type="ECO:0000313" key="3">
    <source>
        <dbReference type="Proteomes" id="UP001176961"/>
    </source>
</evidence>
<feature type="chain" id="PRO_5041439469" evidence="1">
    <location>
        <begin position="17"/>
        <end position="248"/>
    </location>
</feature>
<keyword evidence="1" id="KW-0732">Signal</keyword>
<dbReference type="EMBL" id="CATQJL010000223">
    <property type="protein sequence ID" value="CAJ0597339.1"/>
    <property type="molecule type" value="Genomic_DNA"/>
</dbReference>
<dbReference type="InterPro" id="IPR040271">
    <property type="entry name" value="T19C3.2-like"/>
</dbReference>
<protein>
    <submittedName>
        <fullName evidence="2">Uncharacterized protein</fullName>
    </submittedName>
</protein>
<proteinExistence type="predicted"/>
<gene>
    <name evidence="2" type="ORF">CYNAS_LOCUS9322</name>
</gene>
<comment type="caution">
    <text evidence="2">The sequence shown here is derived from an EMBL/GenBank/DDBJ whole genome shotgun (WGS) entry which is preliminary data.</text>
</comment>
<sequence length="248" mass="28247">MFHVALCLAIVHATYGQLAAVYSDAVRTKDCSNWSSWGPCVWPDSRGTMTYLKQLTPVCQLHWFYTFVKRYDTALNNFYNYMQFVLRSNKPCGLCSYKQSCGYGGNKKCNNSPFTIKGGRPVIPFYVAERVCSAKDLLGHSQVDACEVDYDQLKENGGECRLWPSSRVDLSTVEPMFRQHILTLDWYTCLPQTKITHVNETSTVKEKVCRCCCFPFQPNPKTFKCEHIKGAPPAPGMEFLRKELNGVE</sequence>
<keyword evidence="3" id="KW-1185">Reference proteome</keyword>
<name>A0AA36GSA1_CYLNA</name>
<dbReference type="AlphaFoldDB" id="A0AA36GSA1"/>
<reference evidence="2" key="1">
    <citation type="submission" date="2023-07" db="EMBL/GenBank/DDBJ databases">
        <authorList>
            <consortium name="CYATHOMIX"/>
        </authorList>
    </citation>
    <scope>NUCLEOTIDE SEQUENCE</scope>
    <source>
        <strain evidence="2">N/A</strain>
    </source>
</reference>
<evidence type="ECO:0000256" key="1">
    <source>
        <dbReference type="SAM" id="SignalP"/>
    </source>
</evidence>
<organism evidence="2 3">
    <name type="scientific">Cylicocyclus nassatus</name>
    <name type="common">Nematode worm</name>
    <dbReference type="NCBI Taxonomy" id="53992"/>
    <lineage>
        <taxon>Eukaryota</taxon>
        <taxon>Metazoa</taxon>
        <taxon>Ecdysozoa</taxon>
        <taxon>Nematoda</taxon>
        <taxon>Chromadorea</taxon>
        <taxon>Rhabditida</taxon>
        <taxon>Rhabditina</taxon>
        <taxon>Rhabditomorpha</taxon>
        <taxon>Strongyloidea</taxon>
        <taxon>Strongylidae</taxon>
        <taxon>Cylicocyclus</taxon>
    </lineage>
</organism>
<evidence type="ECO:0000313" key="2">
    <source>
        <dbReference type="EMBL" id="CAJ0597339.1"/>
    </source>
</evidence>
<accession>A0AA36GSA1</accession>
<dbReference type="PANTHER" id="PTHR37443:SF3">
    <property type="entry name" value="SECRETED PROTEIN"/>
    <property type="match status" value="1"/>
</dbReference>
<dbReference type="Proteomes" id="UP001176961">
    <property type="component" value="Unassembled WGS sequence"/>
</dbReference>
<dbReference type="PANTHER" id="PTHR37443">
    <property type="entry name" value="PROTEIN CBG09852-RELATED"/>
    <property type="match status" value="1"/>
</dbReference>
<feature type="signal peptide" evidence="1">
    <location>
        <begin position="1"/>
        <end position="16"/>
    </location>
</feature>